<dbReference type="CDD" id="cd06442">
    <property type="entry name" value="DPM1_like"/>
    <property type="match status" value="1"/>
</dbReference>
<dbReference type="EMBL" id="MEZQ01000027">
    <property type="protein sequence ID" value="OGD60450.1"/>
    <property type="molecule type" value="Genomic_DNA"/>
</dbReference>
<reference evidence="5 6" key="1">
    <citation type="journal article" date="2016" name="Nat. Commun.">
        <title>Thousands of microbial genomes shed light on interconnected biogeochemical processes in an aquifer system.</title>
        <authorList>
            <person name="Anantharaman K."/>
            <person name="Brown C.T."/>
            <person name="Hug L.A."/>
            <person name="Sharon I."/>
            <person name="Castelle C.J."/>
            <person name="Probst A.J."/>
            <person name="Thomas B.C."/>
            <person name="Singh A."/>
            <person name="Wilkins M.J."/>
            <person name="Karaoz U."/>
            <person name="Brodie E.L."/>
            <person name="Williams K.H."/>
            <person name="Hubbard S.S."/>
            <person name="Banfield J.F."/>
        </authorList>
    </citation>
    <scope>NUCLEOTIDE SEQUENCE [LARGE SCALE GENOMIC DNA]</scope>
</reference>
<dbReference type="InterPro" id="IPR039528">
    <property type="entry name" value="DPM1-like"/>
</dbReference>
<evidence type="ECO:0000313" key="6">
    <source>
        <dbReference type="Proteomes" id="UP000176364"/>
    </source>
</evidence>
<dbReference type="InterPro" id="IPR029044">
    <property type="entry name" value="Nucleotide-diphossugar_trans"/>
</dbReference>
<dbReference type="GO" id="GO:0004582">
    <property type="term" value="F:dolichyl-phosphate beta-D-mannosyltransferase activity"/>
    <property type="evidence" value="ECO:0007669"/>
    <property type="project" value="InterPro"/>
</dbReference>
<dbReference type="SUPFAM" id="SSF53448">
    <property type="entry name" value="Nucleotide-diphospho-sugar transferases"/>
    <property type="match status" value="1"/>
</dbReference>
<evidence type="ECO:0000313" key="5">
    <source>
        <dbReference type="EMBL" id="OGD60450.1"/>
    </source>
</evidence>
<dbReference type="Gene3D" id="3.90.550.10">
    <property type="entry name" value="Spore Coat Polysaccharide Biosynthesis Protein SpsA, Chain A"/>
    <property type="match status" value="1"/>
</dbReference>
<comment type="caution">
    <text evidence="5">The sequence shown here is derived from an EMBL/GenBank/DDBJ whole genome shotgun (WGS) entry which is preliminary data.</text>
</comment>
<proteinExistence type="inferred from homology"/>
<name>A0A1F5DZG2_9BACT</name>
<accession>A0A1F5DZG2</accession>
<protein>
    <recommendedName>
        <fullName evidence="4">Glycosyltransferase 2-like domain-containing protein</fullName>
    </recommendedName>
</protein>
<gene>
    <name evidence="5" type="ORF">A3I57_01145</name>
</gene>
<keyword evidence="3" id="KW-0808">Transferase</keyword>
<dbReference type="PANTHER" id="PTHR43398:SF1">
    <property type="entry name" value="DOLICHOL-PHOSPHATE MANNOSYLTRANSFERASE SUBUNIT 1"/>
    <property type="match status" value="1"/>
</dbReference>
<evidence type="ECO:0000259" key="4">
    <source>
        <dbReference type="Pfam" id="PF00535"/>
    </source>
</evidence>
<keyword evidence="2" id="KW-0328">Glycosyltransferase</keyword>
<comment type="similarity">
    <text evidence="1">Belongs to the glycosyltransferase 2 family.</text>
</comment>
<feature type="domain" description="Glycosyltransferase 2-like" evidence="4">
    <location>
        <begin position="4"/>
        <end position="174"/>
    </location>
</feature>
<dbReference type="PANTHER" id="PTHR43398">
    <property type="entry name" value="DOLICHOL-PHOSPHATE MANNOSYLTRANSFERASE SUBUNIT 1"/>
    <property type="match status" value="1"/>
</dbReference>
<dbReference type="Pfam" id="PF00535">
    <property type="entry name" value="Glycos_transf_2"/>
    <property type="match status" value="1"/>
</dbReference>
<dbReference type="Proteomes" id="UP000176364">
    <property type="component" value="Unassembled WGS sequence"/>
</dbReference>
<dbReference type="AlphaFoldDB" id="A0A1F5DZG2"/>
<evidence type="ECO:0000256" key="2">
    <source>
        <dbReference type="ARBA" id="ARBA00022676"/>
    </source>
</evidence>
<dbReference type="InterPro" id="IPR001173">
    <property type="entry name" value="Glyco_trans_2-like"/>
</dbReference>
<organism evidence="5 6">
    <name type="scientific">Candidatus Beckwithbacteria bacterium RIFCSPLOWO2_02_FULL_47_23</name>
    <dbReference type="NCBI Taxonomy" id="1797463"/>
    <lineage>
        <taxon>Bacteria</taxon>
        <taxon>Candidatus Beckwithiibacteriota</taxon>
    </lineage>
</organism>
<evidence type="ECO:0000256" key="1">
    <source>
        <dbReference type="ARBA" id="ARBA00006739"/>
    </source>
</evidence>
<evidence type="ECO:0000256" key="3">
    <source>
        <dbReference type="ARBA" id="ARBA00022679"/>
    </source>
</evidence>
<sequence>MRLSVILPTYNEAGNIGKLIKSINSQDDLKKYSKEFVVVDDGSPDGTAAVVKKLIQKRLPIKLIERQKTHGLATAILTGIRQVKGKVIILMDTDFNHRPEDIARLLEPIIKKQADLVIGSRYIPGGGMHQTEASRWQYFLSKWGNYFVNRCWLNLPVHESLSGFIVVKRAVLNKLPVKSIFRGYGEYCIRLLYYACRKGFKIKEVPVMYGLRKYGVSKSSLKRMIYYYSKTAWQLRFS</sequence>